<dbReference type="EMBL" id="POTC01000011">
    <property type="protein sequence ID" value="POF63168.1"/>
    <property type="molecule type" value="Genomic_DNA"/>
</dbReference>
<gene>
    <name evidence="2" type="ORF">KMAL_12530</name>
</gene>
<keyword evidence="3" id="KW-1185">Reference proteome</keyword>
<name>A0A2S3W2Y8_9PROT</name>
<comment type="caution">
    <text evidence="2">The sequence shown here is derived from an EMBL/GenBank/DDBJ whole genome shotgun (WGS) entry which is preliminary data.</text>
</comment>
<keyword evidence="1" id="KW-0472">Membrane</keyword>
<keyword evidence="1" id="KW-0812">Transmembrane</keyword>
<reference evidence="2 3" key="1">
    <citation type="submission" date="2018-01" db="EMBL/GenBank/DDBJ databases">
        <title>Draft Genome Sequence of Komagataeibacter maltaceti LMG 1529, a Vinegar Producing Acetic Acid Bacterium Isolated from Malt Vinegar Brewery Acetifiers.</title>
        <authorList>
            <person name="Zhang Q."/>
            <person name="Hollensteiner J."/>
            <person name="Poehlein A."/>
            <person name="Daniel R."/>
        </authorList>
    </citation>
    <scope>NUCLEOTIDE SEQUENCE [LARGE SCALE GENOMIC DNA]</scope>
    <source>
        <strain evidence="2 3">LMG 1529</strain>
    </source>
</reference>
<organism evidence="2 3">
    <name type="scientific">Novacetimonas maltaceti</name>
    <dbReference type="NCBI Taxonomy" id="1203393"/>
    <lineage>
        <taxon>Bacteria</taxon>
        <taxon>Pseudomonadati</taxon>
        <taxon>Pseudomonadota</taxon>
        <taxon>Alphaproteobacteria</taxon>
        <taxon>Acetobacterales</taxon>
        <taxon>Acetobacteraceae</taxon>
        <taxon>Novacetimonas</taxon>
    </lineage>
</organism>
<evidence type="ECO:0000256" key="1">
    <source>
        <dbReference type="SAM" id="Phobius"/>
    </source>
</evidence>
<sequence>MWWSNPVMSVNDGGIRTKVNDMTDETPHVRYVQAPDPDKVVLRRRERPLTPAQRKLYVAIRVLVILLACLAVGDMLVQWLHAA</sequence>
<evidence type="ECO:0000313" key="3">
    <source>
        <dbReference type="Proteomes" id="UP000237344"/>
    </source>
</evidence>
<accession>A0A2S3W2Y8</accession>
<evidence type="ECO:0000313" key="2">
    <source>
        <dbReference type="EMBL" id="POF63168.1"/>
    </source>
</evidence>
<keyword evidence="1" id="KW-1133">Transmembrane helix</keyword>
<feature type="transmembrane region" description="Helical" evidence="1">
    <location>
        <begin position="56"/>
        <end position="80"/>
    </location>
</feature>
<protein>
    <submittedName>
        <fullName evidence="2">Uncharacterized protein</fullName>
    </submittedName>
</protein>
<proteinExistence type="predicted"/>
<dbReference type="Proteomes" id="UP000237344">
    <property type="component" value="Unassembled WGS sequence"/>
</dbReference>
<dbReference type="AlphaFoldDB" id="A0A2S3W2Y8"/>